<dbReference type="Gene3D" id="3.30.70.1290">
    <property type="entry name" value="Transposase IS200-like"/>
    <property type="match status" value="1"/>
</dbReference>
<protein>
    <submittedName>
        <fullName evidence="2">Transposase</fullName>
    </submittedName>
</protein>
<dbReference type="Pfam" id="PF01797">
    <property type="entry name" value="Y1_Tnp"/>
    <property type="match status" value="1"/>
</dbReference>
<dbReference type="GO" id="GO:0006313">
    <property type="term" value="P:DNA transposition"/>
    <property type="evidence" value="ECO:0007669"/>
    <property type="project" value="InterPro"/>
</dbReference>
<dbReference type="PANTHER" id="PTHR34322">
    <property type="entry name" value="TRANSPOSASE, Y1_TNP DOMAIN-CONTAINING"/>
    <property type="match status" value="1"/>
</dbReference>
<dbReference type="HOGENOM" id="CLU_068226_1_2_6"/>
<evidence type="ECO:0000313" key="3">
    <source>
        <dbReference type="Proteomes" id="UP000035081"/>
    </source>
</evidence>
<dbReference type="SUPFAM" id="SSF143422">
    <property type="entry name" value="Transposase IS200-like"/>
    <property type="match status" value="1"/>
</dbReference>
<reference evidence="2 3" key="1">
    <citation type="journal article" date="2014" name="Genome Announc.">
        <title>Draft Genome Sequences of Marinobacter similis A3d10T and Marinobacter salarius R9SW1T.</title>
        <authorList>
            <person name="Ivanova E.P."/>
            <person name="Ng H.J."/>
            <person name="Webb H.K."/>
            <person name="Feng G."/>
            <person name="Oshima K."/>
            <person name="Hattori M."/>
            <person name="Ohkuma M."/>
            <person name="Sergeev A.F."/>
            <person name="Mikhailov V.V."/>
            <person name="Crawford R.J."/>
            <person name="Sawabe T."/>
        </authorList>
    </citation>
    <scope>NUCLEOTIDE SEQUENCE [LARGE SCALE GENOMIC DNA]</scope>
    <source>
        <strain evidence="3">A3d10 and R9SW1</strain>
    </source>
</reference>
<dbReference type="InterPro" id="IPR002686">
    <property type="entry name" value="Transposase_17"/>
</dbReference>
<dbReference type="PANTHER" id="PTHR34322:SF2">
    <property type="entry name" value="TRANSPOSASE IS200-LIKE DOMAIN-CONTAINING PROTEIN"/>
    <property type="match status" value="1"/>
</dbReference>
<accession>W5YRK5</accession>
<dbReference type="AlphaFoldDB" id="W5YRK5"/>
<gene>
    <name evidence="2" type="ORF">AU15_09820</name>
</gene>
<name>W5YRK5_9GAMM</name>
<sequence length="238" mass="27279">MFVKQGDADAPTSRVIVPGFPHHIVQRGHNRQPVFVERRDYEYYLANLREWKQVYELEVFSYCLMTNHVHLVVQANDNVTAIPQLMKRLAGRQTRFVNALEKRSGSLWEGRYKISPIDTDAYLLACCRYVELNPVKAGMVEKAKAYEWSSYSARVGLLASDWLDESDSFRALAVDQQARIEAYRQFVEQHNGSPADVMIQEAINSNKLTGGQKFVDDIETRIGIRVEARKPGRPTTQK</sequence>
<dbReference type="SMART" id="SM01321">
    <property type="entry name" value="Y1_Tnp"/>
    <property type="match status" value="1"/>
</dbReference>
<feature type="domain" description="Transposase IS200-like" evidence="1">
    <location>
        <begin position="17"/>
        <end position="133"/>
    </location>
</feature>
<dbReference type="KEGG" id="msr:AU15_09820"/>
<evidence type="ECO:0000313" key="2">
    <source>
        <dbReference type="EMBL" id="AHI31499.1"/>
    </source>
</evidence>
<dbReference type="Proteomes" id="UP000035081">
    <property type="component" value="Chromosome"/>
</dbReference>
<proteinExistence type="predicted"/>
<dbReference type="GO" id="GO:0003677">
    <property type="term" value="F:DNA binding"/>
    <property type="evidence" value="ECO:0007669"/>
    <property type="project" value="InterPro"/>
</dbReference>
<dbReference type="InterPro" id="IPR036515">
    <property type="entry name" value="Transposase_17_sf"/>
</dbReference>
<dbReference type="EMBL" id="CP007152">
    <property type="protein sequence ID" value="AHI31499.1"/>
    <property type="molecule type" value="Genomic_DNA"/>
</dbReference>
<evidence type="ECO:0000259" key="1">
    <source>
        <dbReference type="SMART" id="SM01321"/>
    </source>
</evidence>
<dbReference type="GO" id="GO:0004803">
    <property type="term" value="F:transposase activity"/>
    <property type="evidence" value="ECO:0007669"/>
    <property type="project" value="InterPro"/>
</dbReference>
<organism evidence="2 3">
    <name type="scientific">Marinobacter salarius</name>
    <dbReference type="NCBI Taxonomy" id="1420917"/>
    <lineage>
        <taxon>Bacteria</taxon>
        <taxon>Pseudomonadati</taxon>
        <taxon>Pseudomonadota</taxon>
        <taxon>Gammaproteobacteria</taxon>
        <taxon>Pseudomonadales</taxon>
        <taxon>Marinobacteraceae</taxon>
        <taxon>Marinobacter</taxon>
    </lineage>
</organism>